<dbReference type="EMBL" id="QXFW01005973">
    <property type="protein sequence ID" value="KAE8960480.1"/>
    <property type="molecule type" value="Genomic_DNA"/>
</dbReference>
<accession>A0A6A3GU12</accession>
<evidence type="ECO:0000313" key="4">
    <source>
        <dbReference type="Proteomes" id="UP000460718"/>
    </source>
</evidence>
<proteinExistence type="predicted"/>
<reference evidence="4 5" key="1">
    <citation type="submission" date="2018-09" db="EMBL/GenBank/DDBJ databases">
        <title>Genomic investigation of the strawberry pathogen Phytophthora fragariae indicates pathogenicity is determined by transcriptional variation in three key races.</title>
        <authorList>
            <person name="Adams T.M."/>
            <person name="Armitage A.D."/>
            <person name="Sobczyk M.K."/>
            <person name="Bates H.J."/>
            <person name="Dunwell J.M."/>
            <person name="Nellist C.F."/>
            <person name="Harrison R.J."/>
        </authorList>
    </citation>
    <scope>NUCLEOTIDE SEQUENCE [LARGE SCALE GENOMIC DNA]</scope>
    <source>
        <strain evidence="3 5">BC-23</strain>
        <strain evidence="2 4">SCRP245</strain>
    </source>
</reference>
<evidence type="ECO:0000313" key="5">
    <source>
        <dbReference type="Proteomes" id="UP000476176"/>
    </source>
</evidence>
<name>A0A6A3GU12_9STRA</name>
<organism evidence="2 4">
    <name type="scientific">Phytophthora fragariae</name>
    <dbReference type="NCBI Taxonomy" id="53985"/>
    <lineage>
        <taxon>Eukaryota</taxon>
        <taxon>Sar</taxon>
        <taxon>Stramenopiles</taxon>
        <taxon>Oomycota</taxon>
        <taxon>Peronosporomycetes</taxon>
        <taxon>Peronosporales</taxon>
        <taxon>Peronosporaceae</taxon>
        <taxon>Phytophthora</taxon>
    </lineage>
</organism>
<dbReference type="Proteomes" id="UP000476176">
    <property type="component" value="Unassembled WGS sequence"/>
</dbReference>
<evidence type="ECO:0008006" key="6">
    <source>
        <dbReference type="Google" id="ProtNLM"/>
    </source>
</evidence>
<feature type="chain" id="PRO_5036379559" description="RxLR effector protein" evidence="1">
    <location>
        <begin position="23"/>
        <end position="96"/>
    </location>
</feature>
<gene>
    <name evidence="3" type="ORF">PF004_g22276</name>
    <name evidence="2" type="ORF">PF011_g30077</name>
</gene>
<evidence type="ECO:0000313" key="2">
    <source>
        <dbReference type="EMBL" id="KAE8960480.1"/>
    </source>
</evidence>
<keyword evidence="1" id="KW-0732">Signal</keyword>
<dbReference type="AlphaFoldDB" id="A0A6A3GU12"/>
<evidence type="ECO:0000313" key="3">
    <source>
        <dbReference type="EMBL" id="KAE9189223.1"/>
    </source>
</evidence>
<evidence type="ECO:0000256" key="1">
    <source>
        <dbReference type="SAM" id="SignalP"/>
    </source>
</evidence>
<feature type="signal peptide" evidence="1">
    <location>
        <begin position="1"/>
        <end position="22"/>
    </location>
</feature>
<sequence>MRFICGCLLIALFCVPPRPAAAAAAAAAVAAAALPVEARHAGAREHLIYIGPDNSLASHKVTNSCSYWTKQLLPLKKWNHHYSELHSSICAGVDAR</sequence>
<protein>
    <recommendedName>
        <fullName evidence="6">RxLR effector protein</fullName>
    </recommendedName>
</protein>
<dbReference type="EMBL" id="QXGC01002209">
    <property type="protein sequence ID" value="KAE9189223.1"/>
    <property type="molecule type" value="Genomic_DNA"/>
</dbReference>
<dbReference type="Proteomes" id="UP000460718">
    <property type="component" value="Unassembled WGS sequence"/>
</dbReference>
<comment type="caution">
    <text evidence="2">The sequence shown here is derived from an EMBL/GenBank/DDBJ whole genome shotgun (WGS) entry which is preliminary data.</text>
</comment>